<proteinExistence type="inferred from homology"/>
<keyword evidence="5" id="KW-0808">Transferase</keyword>
<dbReference type="PANTHER" id="PTHR24056">
    <property type="entry name" value="CELL DIVISION PROTEIN KINASE"/>
    <property type="match status" value="1"/>
</dbReference>
<dbReference type="Pfam" id="PF00069">
    <property type="entry name" value="Pkinase"/>
    <property type="match status" value="1"/>
</dbReference>
<comment type="similarity">
    <text evidence="2">Belongs to the protein kinase superfamily. CMGC Ser/Thr protein kinase family. MAP kinase subfamily.</text>
</comment>
<dbReference type="GO" id="GO:0010468">
    <property type="term" value="P:regulation of gene expression"/>
    <property type="evidence" value="ECO:0007669"/>
    <property type="project" value="TreeGrafter"/>
</dbReference>
<evidence type="ECO:0000256" key="4">
    <source>
        <dbReference type="ARBA" id="ARBA00022527"/>
    </source>
</evidence>
<evidence type="ECO:0000313" key="13">
    <source>
        <dbReference type="Proteomes" id="UP000694397"/>
    </source>
</evidence>
<evidence type="ECO:0000256" key="7">
    <source>
        <dbReference type="ARBA" id="ARBA00022777"/>
    </source>
</evidence>
<keyword evidence="13" id="KW-1185">Reference proteome</keyword>
<dbReference type="Proteomes" id="UP000694397">
    <property type="component" value="Unassembled WGS sequence"/>
</dbReference>
<dbReference type="Gene3D" id="1.10.510.10">
    <property type="entry name" value="Transferase(Phosphotransferase) domain 1"/>
    <property type="match status" value="1"/>
</dbReference>
<dbReference type="GO" id="GO:0030332">
    <property type="term" value="F:cyclin binding"/>
    <property type="evidence" value="ECO:0007669"/>
    <property type="project" value="TreeGrafter"/>
</dbReference>
<dbReference type="GeneTree" id="ENSGT00940000166962"/>
<keyword evidence="4" id="KW-0723">Serine/threonine-protein kinase</keyword>
<dbReference type="AlphaFoldDB" id="A0A8C9UA32"/>
<evidence type="ECO:0000256" key="6">
    <source>
        <dbReference type="ARBA" id="ARBA00022741"/>
    </source>
</evidence>
<gene>
    <name evidence="12" type="primary">LOC114909697</name>
</gene>
<evidence type="ECO:0000256" key="1">
    <source>
        <dbReference type="ARBA" id="ARBA00006485"/>
    </source>
</evidence>
<dbReference type="InterPro" id="IPR011009">
    <property type="entry name" value="Kinase-like_dom_sf"/>
</dbReference>
<evidence type="ECO:0000256" key="9">
    <source>
        <dbReference type="ARBA" id="ARBA00047592"/>
    </source>
</evidence>
<dbReference type="GO" id="GO:0005737">
    <property type="term" value="C:cytoplasm"/>
    <property type="evidence" value="ECO:0007669"/>
    <property type="project" value="TreeGrafter"/>
</dbReference>
<evidence type="ECO:0000256" key="10">
    <source>
        <dbReference type="ARBA" id="ARBA00048312"/>
    </source>
</evidence>
<reference evidence="12" key="3">
    <citation type="submission" date="2025-09" db="UniProtKB">
        <authorList>
            <consortium name="Ensembl"/>
        </authorList>
    </citation>
    <scope>IDENTIFICATION</scope>
</reference>
<dbReference type="PROSITE" id="PS50011">
    <property type="entry name" value="PROTEIN_KINASE_DOM"/>
    <property type="match status" value="1"/>
</dbReference>
<evidence type="ECO:0000256" key="3">
    <source>
        <dbReference type="ARBA" id="ARBA00012411"/>
    </source>
</evidence>
<sequence>MKPSLTSLSLLQHLDQVFVVRESPEPALSRCASLSSPAAIVIPVCLGPPSLPPSTCGPVPVRAMLVTDALLGAETGLSRWKIKDIMLQLLRGLDFLHTNMLVHRDLKPQNVLVSSHGEIKIADFGLARIYSHHMALTPIVVTLWYRAPEVLLHSGYMSSVDMWSTGCIFAELFLLRPLFCGYSDIQQLQKIIDVIGLPAQEDWPTESPIPYPANWKSGNTLKQLLPNLHQEERDLLLQFLAFNPSKRVSAFEALRHTFLAEQ</sequence>
<evidence type="ECO:0000256" key="5">
    <source>
        <dbReference type="ARBA" id="ARBA00022679"/>
    </source>
</evidence>
<dbReference type="GO" id="GO:0010389">
    <property type="term" value="P:regulation of G2/M transition of mitotic cell cycle"/>
    <property type="evidence" value="ECO:0007669"/>
    <property type="project" value="TreeGrafter"/>
</dbReference>
<evidence type="ECO:0000313" key="12">
    <source>
        <dbReference type="Ensembl" id="ENSSFOP00015060443.1"/>
    </source>
</evidence>
<accession>A0A8C9UA32</accession>
<dbReference type="GO" id="GO:0004693">
    <property type="term" value="F:cyclin-dependent protein serine/threonine kinase activity"/>
    <property type="evidence" value="ECO:0007669"/>
    <property type="project" value="TreeGrafter"/>
</dbReference>
<reference evidence="12" key="2">
    <citation type="submission" date="2025-08" db="UniProtKB">
        <authorList>
            <consortium name="Ensembl"/>
        </authorList>
    </citation>
    <scope>IDENTIFICATION</scope>
</reference>
<dbReference type="Ensembl" id="ENSSFOT00015053743.1">
    <property type="protein sequence ID" value="ENSSFOP00015060443.1"/>
    <property type="gene ID" value="ENSSFOG00015025807.1"/>
</dbReference>
<dbReference type="EC" id="2.7.11.24" evidence="3"/>
<dbReference type="GO" id="GO:0000082">
    <property type="term" value="P:G1/S transition of mitotic cell cycle"/>
    <property type="evidence" value="ECO:0007669"/>
    <property type="project" value="TreeGrafter"/>
</dbReference>
<keyword evidence="6" id="KW-0547">Nucleotide-binding</keyword>
<dbReference type="InterPro" id="IPR008271">
    <property type="entry name" value="Ser/Thr_kinase_AS"/>
</dbReference>
<dbReference type="SUPFAM" id="SSF56112">
    <property type="entry name" value="Protein kinase-like (PK-like)"/>
    <property type="match status" value="1"/>
</dbReference>
<dbReference type="PROSITE" id="PS00108">
    <property type="entry name" value="PROTEIN_KINASE_ST"/>
    <property type="match status" value="1"/>
</dbReference>
<reference evidence="13" key="1">
    <citation type="submission" date="2019-04" db="EMBL/GenBank/DDBJ databases">
        <authorList>
            <consortium name="Wellcome Sanger Institute Data Sharing"/>
        </authorList>
    </citation>
    <scope>NUCLEOTIDE SEQUENCE [LARGE SCALE GENOMIC DNA]</scope>
</reference>
<evidence type="ECO:0000256" key="2">
    <source>
        <dbReference type="ARBA" id="ARBA00008832"/>
    </source>
</evidence>
<dbReference type="OrthoDB" id="1732493at2759"/>
<comment type="similarity">
    <text evidence="1">Belongs to the protein kinase superfamily. CMGC Ser/Thr protein kinase family. CDC2/CDKX subfamily.</text>
</comment>
<evidence type="ECO:0000256" key="8">
    <source>
        <dbReference type="ARBA" id="ARBA00022840"/>
    </source>
</evidence>
<protein>
    <recommendedName>
        <fullName evidence="3">mitogen-activated protein kinase</fullName>
        <ecNumber evidence="3">2.7.11.24</ecNumber>
    </recommendedName>
</protein>
<comment type="catalytic activity">
    <reaction evidence="10">
        <text>L-seryl-[protein] + ATP = O-phospho-L-seryl-[protein] + ADP + H(+)</text>
        <dbReference type="Rhea" id="RHEA:17989"/>
        <dbReference type="Rhea" id="RHEA-COMP:9863"/>
        <dbReference type="Rhea" id="RHEA-COMP:11604"/>
        <dbReference type="ChEBI" id="CHEBI:15378"/>
        <dbReference type="ChEBI" id="CHEBI:29999"/>
        <dbReference type="ChEBI" id="CHEBI:30616"/>
        <dbReference type="ChEBI" id="CHEBI:83421"/>
        <dbReference type="ChEBI" id="CHEBI:456216"/>
        <dbReference type="EC" id="2.7.11.24"/>
    </reaction>
</comment>
<organism evidence="12 13">
    <name type="scientific">Scleropages formosus</name>
    <name type="common">Asian bonytongue</name>
    <name type="synonym">Osteoglossum formosum</name>
    <dbReference type="NCBI Taxonomy" id="113540"/>
    <lineage>
        <taxon>Eukaryota</taxon>
        <taxon>Metazoa</taxon>
        <taxon>Chordata</taxon>
        <taxon>Craniata</taxon>
        <taxon>Vertebrata</taxon>
        <taxon>Euteleostomi</taxon>
        <taxon>Actinopterygii</taxon>
        <taxon>Neopterygii</taxon>
        <taxon>Teleostei</taxon>
        <taxon>Osteoglossocephala</taxon>
        <taxon>Osteoglossomorpha</taxon>
        <taxon>Osteoglossiformes</taxon>
        <taxon>Osteoglossidae</taxon>
        <taxon>Scleropages</taxon>
    </lineage>
</organism>
<dbReference type="GO" id="GO:0005524">
    <property type="term" value="F:ATP binding"/>
    <property type="evidence" value="ECO:0007669"/>
    <property type="project" value="UniProtKB-KW"/>
</dbReference>
<dbReference type="InterPro" id="IPR000719">
    <property type="entry name" value="Prot_kinase_dom"/>
</dbReference>
<dbReference type="GO" id="GO:0000307">
    <property type="term" value="C:cyclin-dependent protein kinase holoenzyme complex"/>
    <property type="evidence" value="ECO:0007669"/>
    <property type="project" value="TreeGrafter"/>
</dbReference>
<keyword evidence="7" id="KW-0418">Kinase</keyword>
<name>A0A8C9UA32_SCLFO</name>
<keyword evidence="8" id="KW-0067">ATP-binding</keyword>
<evidence type="ECO:0000259" key="11">
    <source>
        <dbReference type="PROSITE" id="PS50011"/>
    </source>
</evidence>
<dbReference type="InterPro" id="IPR050108">
    <property type="entry name" value="CDK"/>
</dbReference>
<dbReference type="GO" id="GO:0004707">
    <property type="term" value="F:MAP kinase activity"/>
    <property type="evidence" value="ECO:0007669"/>
    <property type="project" value="UniProtKB-EC"/>
</dbReference>
<dbReference type="GO" id="GO:0005634">
    <property type="term" value="C:nucleus"/>
    <property type="evidence" value="ECO:0007669"/>
    <property type="project" value="TreeGrafter"/>
</dbReference>
<dbReference type="SMART" id="SM00220">
    <property type="entry name" value="S_TKc"/>
    <property type="match status" value="1"/>
</dbReference>
<comment type="catalytic activity">
    <reaction evidence="9">
        <text>L-threonyl-[protein] + ATP = O-phospho-L-threonyl-[protein] + ADP + H(+)</text>
        <dbReference type="Rhea" id="RHEA:46608"/>
        <dbReference type="Rhea" id="RHEA-COMP:11060"/>
        <dbReference type="Rhea" id="RHEA-COMP:11605"/>
        <dbReference type="ChEBI" id="CHEBI:15378"/>
        <dbReference type="ChEBI" id="CHEBI:30013"/>
        <dbReference type="ChEBI" id="CHEBI:30616"/>
        <dbReference type="ChEBI" id="CHEBI:61977"/>
        <dbReference type="ChEBI" id="CHEBI:456216"/>
        <dbReference type="EC" id="2.7.11.24"/>
    </reaction>
</comment>
<feature type="domain" description="Protein kinase" evidence="11">
    <location>
        <begin position="1"/>
        <end position="259"/>
    </location>
</feature>
<dbReference type="FunFam" id="1.10.510.10:FF:000624">
    <property type="entry name" value="Mitogen-activated protein kinase"/>
    <property type="match status" value="1"/>
</dbReference>
<dbReference type="PANTHER" id="PTHR24056:SF164">
    <property type="entry name" value="CYCLIN-DEPENDENT KINASE 21"/>
    <property type="match status" value="1"/>
</dbReference>